<protein>
    <submittedName>
        <fullName evidence="4">Cell division inhibitor</fullName>
    </submittedName>
</protein>
<evidence type="ECO:0000259" key="2">
    <source>
        <dbReference type="Pfam" id="PF01370"/>
    </source>
</evidence>
<gene>
    <name evidence="4" type="ORF">AVDCRST_MAG36-1691</name>
</gene>
<dbReference type="PANTHER" id="PTHR11092:SF0">
    <property type="entry name" value="EPIMERASE FAMILY PROTEIN SDR39U1"/>
    <property type="match status" value="1"/>
</dbReference>
<evidence type="ECO:0000259" key="3">
    <source>
        <dbReference type="Pfam" id="PF08338"/>
    </source>
</evidence>
<name>A0A6J4M092_9ACTN</name>
<evidence type="ECO:0000256" key="1">
    <source>
        <dbReference type="ARBA" id="ARBA00009353"/>
    </source>
</evidence>
<dbReference type="Pfam" id="PF01370">
    <property type="entry name" value="Epimerase"/>
    <property type="match status" value="1"/>
</dbReference>
<feature type="domain" description="DUF1731" evidence="3">
    <location>
        <begin position="255"/>
        <end position="295"/>
    </location>
</feature>
<reference evidence="4" key="1">
    <citation type="submission" date="2020-02" db="EMBL/GenBank/DDBJ databases">
        <authorList>
            <person name="Meier V. D."/>
        </authorList>
    </citation>
    <scope>NUCLEOTIDE SEQUENCE</scope>
    <source>
        <strain evidence="4">AVDCRST_MAG36</strain>
    </source>
</reference>
<dbReference type="InterPro" id="IPR013549">
    <property type="entry name" value="DUF1731"/>
</dbReference>
<dbReference type="EMBL" id="CADCUH010000110">
    <property type="protein sequence ID" value="CAA9346800.1"/>
    <property type="molecule type" value="Genomic_DNA"/>
</dbReference>
<dbReference type="Gene3D" id="3.40.50.720">
    <property type="entry name" value="NAD(P)-binding Rossmann-like Domain"/>
    <property type="match status" value="1"/>
</dbReference>
<sequence length="305" mass="32287">MRFVVAGASGFLGSAWCRSLRATGHDVVTLVRREPTSADERRWDPYAGDPVAAVDTQLVASADVVANLAGAPLAHWPWTEAYKRTFRDSRVVTTGVLAQAVARAAAGGRAPALVAQNGVSAYRELGDQVVTEDSPTDREAFIADVARQWEAATEPARDAGARVVVLRTAVVLDRSGSALKSMLPAFKLGLGGPFGSGEQQFATITLTDWVAATTRLATDDSSHGPYNLVGPGTTTQAEFAAELARQLHRPARFKVPAGPLRKVGGVAGAELLYSARVEPRRLLDEGFAFAHPDLPTRVAAALHQG</sequence>
<accession>A0A6J4M092</accession>
<dbReference type="InterPro" id="IPR036291">
    <property type="entry name" value="NAD(P)-bd_dom_sf"/>
</dbReference>
<comment type="similarity">
    <text evidence="1">Belongs to the NAD(P)-dependent epimerase/dehydratase family. SDR39U1 subfamily.</text>
</comment>
<dbReference type="AlphaFoldDB" id="A0A6J4M092"/>
<dbReference type="PANTHER" id="PTHR11092">
    <property type="entry name" value="SUGAR NUCLEOTIDE EPIMERASE RELATED"/>
    <property type="match status" value="1"/>
</dbReference>
<evidence type="ECO:0000313" key="4">
    <source>
        <dbReference type="EMBL" id="CAA9346800.1"/>
    </source>
</evidence>
<dbReference type="InterPro" id="IPR001509">
    <property type="entry name" value="Epimerase_deHydtase"/>
</dbReference>
<organism evidence="4">
    <name type="scientific">uncultured Nocardioidaceae bacterium</name>
    <dbReference type="NCBI Taxonomy" id="253824"/>
    <lineage>
        <taxon>Bacteria</taxon>
        <taxon>Bacillati</taxon>
        <taxon>Actinomycetota</taxon>
        <taxon>Actinomycetes</taxon>
        <taxon>Propionibacteriales</taxon>
        <taxon>Nocardioidaceae</taxon>
        <taxon>environmental samples</taxon>
    </lineage>
</organism>
<proteinExistence type="inferred from homology"/>
<feature type="domain" description="NAD-dependent epimerase/dehydratase" evidence="2">
    <location>
        <begin position="4"/>
        <end position="219"/>
    </location>
</feature>
<dbReference type="InterPro" id="IPR010099">
    <property type="entry name" value="SDR39U1"/>
</dbReference>
<dbReference type="Pfam" id="PF08338">
    <property type="entry name" value="DUF1731"/>
    <property type="match status" value="1"/>
</dbReference>
<dbReference type="SUPFAM" id="SSF51735">
    <property type="entry name" value="NAD(P)-binding Rossmann-fold domains"/>
    <property type="match status" value="1"/>
</dbReference>
<dbReference type="NCBIfam" id="TIGR01777">
    <property type="entry name" value="yfcH"/>
    <property type="match status" value="1"/>
</dbReference>